<reference evidence="10 11" key="1">
    <citation type="submission" date="2016-12" db="EMBL/GenBank/DDBJ databases">
        <title>Diversity of luminous bacteria.</title>
        <authorList>
            <person name="Yoshizawa S."/>
            <person name="Kogure K."/>
        </authorList>
    </citation>
    <scope>NUCLEOTIDE SEQUENCE [LARGE SCALE GENOMIC DNA]</scope>
    <source>
        <strain evidence="10 11">ATCC 33715</strain>
    </source>
</reference>
<sequence length="179" mass="20313">MLLKTAWVILFFLISSLSSANVDNITGNEEGVIKFVVKNESTERNVNIDSYWSNEIIKRVPNSDVRKQSIFTISNAPWTYGYLTISIDNSQFTMAVISGYENFTPIIKVKFDEGSVTNSEQSVTDFIGTGNSFPYIDSLIDLPLSSYFINTELYEENEEIFLVMCISDSSTHDECKYQD</sequence>
<dbReference type="AlphaFoldDB" id="A0A2S7X3G5"/>
<evidence type="ECO:0000256" key="1">
    <source>
        <dbReference type="ARBA" id="ARBA00002376"/>
    </source>
</evidence>
<comment type="function">
    <text evidence="1">Bacterial hemolysins are exotoxins that attack blood cell membranes and cause cell rupture by mechanisms not clearly defined.</text>
</comment>
<keyword evidence="9" id="KW-0732">Signal</keyword>
<dbReference type="Gene3D" id="2.60.270.30">
    <property type="entry name" value="Vibrio parahaemolyticus thermostable direct hemolysin"/>
    <property type="match status" value="1"/>
</dbReference>
<organism evidence="10 11">
    <name type="scientific">Aliivibrio sifiae</name>
    <dbReference type="NCBI Taxonomy" id="566293"/>
    <lineage>
        <taxon>Bacteria</taxon>
        <taxon>Pseudomonadati</taxon>
        <taxon>Pseudomonadota</taxon>
        <taxon>Gammaproteobacteria</taxon>
        <taxon>Vibrionales</taxon>
        <taxon>Vibrionaceae</taxon>
        <taxon>Aliivibrio</taxon>
    </lineage>
</organism>
<gene>
    <name evidence="10" type="ORF">BTO22_13720</name>
</gene>
<evidence type="ECO:0000256" key="8">
    <source>
        <dbReference type="ARBA" id="ARBA00023157"/>
    </source>
</evidence>
<evidence type="ECO:0000313" key="11">
    <source>
        <dbReference type="Proteomes" id="UP000239263"/>
    </source>
</evidence>
<evidence type="ECO:0000256" key="9">
    <source>
        <dbReference type="SAM" id="SignalP"/>
    </source>
</evidence>
<comment type="subunit">
    <text evidence="3">Homodimer.</text>
</comment>
<dbReference type="Proteomes" id="UP000239263">
    <property type="component" value="Unassembled WGS sequence"/>
</dbReference>
<dbReference type="InterPro" id="IPR005015">
    <property type="entry name" value="Thermostable_hemolysn_vibrio"/>
</dbReference>
<dbReference type="RefSeq" id="WP_105055995.1">
    <property type="nucleotide sequence ID" value="NZ_CAWNRT010000002.1"/>
</dbReference>
<keyword evidence="4" id="KW-0800">Toxin</keyword>
<comment type="caution">
    <text evidence="10">The sequence shown here is derived from an EMBL/GenBank/DDBJ whole genome shotgun (WGS) entry which is preliminary data.</text>
</comment>
<evidence type="ECO:0000256" key="7">
    <source>
        <dbReference type="ARBA" id="ARBA00023026"/>
    </source>
</evidence>
<dbReference type="Pfam" id="PF03347">
    <property type="entry name" value="TDH"/>
    <property type="match status" value="1"/>
</dbReference>
<evidence type="ECO:0000256" key="2">
    <source>
        <dbReference type="ARBA" id="ARBA00010911"/>
    </source>
</evidence>
<name>A0A2S7X3G5_9GAMM</name>
<keyword evidence="7" id="KW-0843">Virulence</keyword>
<feature type="chain" id="PRO_5015466444" evidence="9">
    <location>
        <begin position="21"/>
        <end position="179"/>
    </location>
</feature>
<dbReference type="GO" id="GO:0019836">
    <property type="term" value="P:symbiont-mediated hemolysis of host erythrocyte"/>
    <property type="evidence" value="ECO:0007669"/>
    <property type="project" value="InterPro"/>
</dbReference>
<accession>A0A2S7X3G5</accession>
<dbReference type="GO" id="GO:0090729">
    <property type="term" value="F:toxin activity"/>
    <property type="evidence" value="ECO:0007669"/>
    <property type="project" value="UniProtKB-KW"/>
</dbReference>
<keyword evidence="5" id="KW-0354">Hemolysis</keyword>
<evidence type="ECO:0000256" key="5">
    <source>
        <dbReference type="ARBA" id="ARBA00022735"/>
    </source>
</evidence>
<keyword evidence="8" id="KW-1015">Disulfide bond</keyword>
<dbReference type="GO" id="GO:0005576">
    <property type="term" value="C:extracellular region"/>
    <property type="evidence" value="ECO:0007669"/>
    <property type="project" value="InterPro"/>
</dbReference>
<evidence type="ECO:0000313" key="10">
    <source>
        <dbReference type="EMBL" id="PQJ84569.1"/>
    </source>
</evidence>
<feature type="signal peptide" evidence="9">
    <location>
        <begin position="1"/>
        <end position="20"/>
    </location>
</feature>
<evidence type="ECO:0000256" key="6">
    <source>
        <dbReference type="ARBA" id="ARBA00022852"/>
    </source>
</evidence>
<keyword evidence="6" id="KW-0204">Cytolysis</keyword>
<dbReference type="InterPro" id="IPR038689">
    <property type="entry name" value="TDH_sf"/>
</dbReference>
<protein>
    <submittedName>
        <fullName evidence="10">Uncharacterized protein</fullName>
    </submittedName>
</protein>
<comment type="similarity">
    <text evidence="2">Belongs to the TDH hemolysin family.</text>
</comment>
<evidence type="ECO:0000256" key="3">
    <source>
        <dbReference type="ARBA" id="ARBA00011738"/>
    </source>
</evidence>
<proteinExistence type="inferred from homology"/>
<evidence type="ECO:0000256" key="4">
    <source>
        <dbReference type="ARBA" id="ARBA00022656"/>
    </source>
</evidence>
<dbReference type="EMBL" id="MSCO01000002">
    <property type="protein sequence ID" value="PQJ84569.1"/>
    <property type="molecule type" value="Genomic_DNA"/>
</dbReference>